<dbReference type="EMBL" id="KN818385">
    <property type="protein sequence ID" value="KIL57053.1"/>
    <property type="molecule type" value="Genomic_DNA"/>
</dbReference>
<feature type="compositionally biased region" description="Polar residues" evidence="1">
    <location>
        <begin position="22"/>
        <end position="32"/>
    </location>
</feature>
<evidence type="ECO:0000313" key="3">
    <source>
        <dbReference type="Proteomes" id="UP000054549"/>
    </source>
</evidence>
<feature type="compositionally biased region" description="Pro residues" evidence="1">
    <location>
        <begin position="48"/>
        <end position="66"/>
    </location>
</feature>
<evidence type="ECO:0000256" key="1">
    <source>
        <dbReference type="SAM" id="MobiDB-lite"/>
    </source>
</evidence>
<feature type="region of interest" description="Disordered" evidence="1">
    <location>
        <begin position="115"/>
        <end position="147"/>
    </location>
</feature>
<reference evidence="2 3" key="1">
    <citation type="submission" date="2014-04" db="EMBL/GenBank/DDBJ databases">
        <title>Evolutionary Origins and Diversification of the Mycorrhizal Mutualists.</title>
        <authorList>
            <consortium name="DOE Joint Genome Institute"/>
            <consortium name="Mycorrhizal Genomics Consortium"/>
            <person name="Kohler A."/>
            <person name="Kuo A."/>
            <person name="Nagy L.G."/>
            <person name="Floudas D."/>
            <person name="Copeland A."/>
            <person name="Barry K.W."/>
            <person name="Cichocki N."/>
            <person name="Veneault-Fourrey C."/>
            <person name="LaButti K."/>
            <person name="Lindquist E.A."/>
            <person name="Lipzen A."/>
            <person name="Lundell T."/>
            <person name="Morin E."/>
            <person name="Murat C."/>
            <person name="Riley R."/>
            <person name="Ohm R."/>
            <person name="Sun H."/>
            <person name="Tunlid A."/>
            <person name="Henrissat B."/>
            <person name="Grigoriev I.V."/>
            <person name="Hibbett D.S."/>
            <person name="Martin F."/>
        </authorList>
    </citation>
    <scope>NUCLEOTIDE SEQUENCE [LARGE SCALE GENOMIC DNA]</scope>
    <source>
        <strain evidence="2 3">Koide BX008</strain>
    </source>
</reference>
<organism evidence="2 3">
    <name type="scientific">Amanita muscaria (strain Koide BX008)</name>
    <dbReference type="NCBI Taxonomy" id="946122"/>
    <lineage>
        <taxon>Eukaryota</taxon>
        <taxon>Fungi</taxon>
        <taxon>Dikarya</taxon>
        <taxon>Basidiomycota</taxon>
        <taxon>Agaricomycotina</taxon>
        <taxon>Agaricomycetes</taxon>
        <taxon>Agaricomycetidae</taxon>
        <taxon>Agaricales</taxon>
        <taxon>Pluteineae</taxon>
        <taxon>Amanitaceae</taxon>
        <taxon>Amanita</taxon>
    </lineage>
</organism>
<name>A0A0C2WLI8_AMAMK</name>
<proteinExistence type="predicted"/>
<gene>
    <name evidence="2" type="ORF">M378DRAFT_16532</name>
</gene>
<accession>A0A0C2WLI8</accession>
<dbReference type="Proteomes" id="UP000054549">
    <property type="component" value="Unassembled WGS sequence"/>
</dbReference>
<dbReference type="AlphaFoldDB" id="A0A0C2WLI8"/>
<dbReference type="InParanoid" id="A0A0C2WLI8"/>
<feature type="region of interest" description="Disordered" evidence="1">
    <location>
        <begin position="1"/>
        <end position="97"/>
    </location>
</feature>
<evidence type="ECO:0000313" key="2">
    <source>
        <dbReference type="EMBL" id="KIL57053.1"/>
    </source>
</evidence>
<protein>
    <submittedName>
        <fullName evidence="2">Uncharacterized protein</fullName>
    </submittedName>
</protein>
<feature type="compositionally biased region" description="Low complexity" evidence="1">
    <location>
        <begin position="122"/>
        <end position="147"/>
    </location>
</feature>
<keyword evidence="3" id="KW-1185">Reference proteome</keyword>
<sequence>MRSSNVVRSFKRSSNKKPNGPKNATWTTPFNASDTSPPPHPSSLTRPSLPPPSSLTPPSPAPPFPQSPLRSNGSAINVVADAIRPLENQRHPPHPHKRDLVAKWLDELREGLSALEVEDEPPLTTTVAPTPLRISTRPTTTSTATMT</sequence>
<dbReference type="HOGENOM" id="CLU_1767586_0_0_1"/>